<dbReference type="InParanoid" id="A0A286U6P6"/>
<feature type="region of interest" description="Disordered" evidence="1">
    <location>
        <begin position="21"/>
        <end position="85"/>
    </location>
</feature>
<evidence type="ECO:0000313" key="3">
    <source>
        <dbReference type="Proteomes" id="UP000217199"/>
    </source>
</evidence>
<evidence type="ECO:0000313" key="2">
    <source>
        <dbReference type="EMBL" id="PAV15246.1"/>
    </source>
</evidence>
<feature type="compositionally biased region" description="Basic and acidic residues" evidence="1">
    <location>
        <begin position="338"/>
        <end position="348"/>
    </location>
</feature>
<gene>
    <name evidence="2" type="ORF">PNOK_0900700</name>
</gene>
<feature type="region of interest" description="Disordered" evidence="1">
    <location>
        <begin position="322"/>
        <end position="367"/>
    </location>
</feature>
<accession>A0A286U6P6</accession>
<feature type="compositionally biased region" description="Low complexity" evidence="1">
    <location>
        <begin position="62"/>
        <end position="85"/>
    </location>
</feature>
<dbReference type="Proteomes" id="UP000217199">
    <property type="component" value="Unassembled WGS sequence"/>
</dbReference>
<keyword evidence="3" id="KW-1185">Reference proteome</keyword>
<name>A0A286U6P6_9AGAM</name>
<dbReference type="AlphaFoldDB" id="A0A286U6P6"/>
<evidence type="ECO:0000256" key="1">
    <source>
        <dbReference type="SAM" id="MobiDB-lite"/>
    </source>
</evidence>
<comment type="caution">
    <text evidence="2">The sequence shown here is derived from an EMBL/GenBank/DDBJ whole genome shotgun (WGS) entry which is preliminary data.</text>
</comment>
<dbReference type="EMBL" id="NBII01000010">
    <property type="protein sequence ID" value="PAV15246.1"/>
    <property type="molecule type" value="Genomic_DNA"/>
</dbReference>
<sequence length="367" mass="40500">MPLSSLLFNKTNITNDVSAGIGNLTESHSEPSDMPIAMETGRNLPSNKSIQTKDLLNRSLSSKENSPQLPSSSSEPSSIQSSLIQSSLKNPRLDVENSPNLLSPVLSHATGYIGKVIPFSKLSPVIDTLDHKTTTTFSIPPTEYDVNNDLHNSNSDYKLIYDGKESSSTFSRPCTPVPEIPLEESSFYVVTTDLSQLKPVGQSATAFTHVFVPSPVRGNVKRSSPNESSDILLGSSPTNRIKDLATDKNLCTSQTPFFLIDTRPSWSDQYFTVEASRSRETSVVSEDLGSQYDSCAGTPRKSPFLSAFPEIIVKESSEPTRQVYIHKKKGERRKRAAQKREETRERIRGAKRASRLNGGKKSEDREE</sequence>
<reference evidence="2 3" key="1">
    <citation type="journal article" date="2017" name="Mol. Ecol.">
        <title>Comparative and population genomic landscape of Phellinus noxius: A hypervariable fungus causing root rot in trees.</title>
        <authorList>
            <person name="Chung C.L."/>
            <person name="Lee T.J."/>
            <person name="Akiba M."/>
            <person name="Lee H.H."/>
            <person name="Kuo T.H."/>
            <person name="Liu D."/>
            <person name="Ke H.M."/>
            <person name="Yokoi T."/>
            <person name="Roa M.B."/>
            <person name="Lu M.J."/>
            <person name="Chang Y.Y."/>
            <person name="Ann P.J."/>
            <person name="Tsai J.N."/>
            <person name="Chen C.Y."/>
            <person name="Tzean S.S."/>
            <person name="Ota Y."/>
            <person name="Hattori T."/>
            <person name="Sahashi N."/>
            <person name="Liou R.F."/>
            <person name="Kikuchi T."/>
            <person name="Tsai I.J."/>
        </authorList>
    </citation>
    <scope>NUCLEOTIDE SEQUENCE [LARGE SCALE GENOMIC DNA]</scope>
    <source>
        <strain evidence="2 3">FFPRI411160</strain>
    </source>
</reference>
<protein>
    <submittedName>
        <fullName evidence="2">Uncharacterized protein</fullName>
    </submittedName>
</protein>
<organism evidence="2 3">
    <name type="scientific">Pyrrhoderma noxium</name>
    <dbReference type="NCBI Taxonomy" id="2282107"/>
    <lineage>
        <taxon>Eukaryota</taxon>
        <taxon>Fungi</taxon>
        <taxon>Dikarya</taxon>
        <taxon>Basidiomycota</taxon>
        <taxon>Agaricomycotina</taxon>
        <taxon>Agaricomycetes</taxon>
        <taxon>Hymenochaetales</taxon>
        <taxon>Hymenochaetaceae</taxon>
        <taxon>Pyrrhoderma</taxon>
    </lineage>
</organism>
<feature type="compositionally biased region" description="Polar residues" evidence="1">
    <location>
        <begin position="43"/>
        <end position="60"/>
    </location>
</feature>
<proteinExistence type="predicted"/>
<feature type="compositionally biased region" description="Basic residues" evidence="1">
    <location>
        <begin position="324"/>
        <end position="337"/>
    </location>
</feature>